<evidence type="ECO:0000256" key="2">
    <source>
        <dbReference type="ARBA" id="ARBA00005587"/>
    </source>
</evidence>
<feature type="transmembrane region" description="Helical" evidence="6">
    <location>
        <begin position="65"/>
        <end position="86"/>
    </location>
</feature>
<evidence type="ECO:0000256" key="3">
    <source>
        <dbReference type="ARBA" id="ARBA00022692"/>
    </source>
</evidence>
<comment type="caution">
    <text evidence="7">The sequence shown here is derived from an EMBL/GenBank/DDBJ whole genome shotgun (WGS) entry which is preliminary data.</text>
</comment>
<dbReference type="PANTHER" id="PTHR31123:SF1">
    <property type="entry name" value="ACCUMULATION OF DYADS PROTEIN 2-RELATED"/>
    <property type="match status" value="1"/>
</dbReference>
<dbReference type="GO" id="GO:0015123">
    <property type="term" value="F:acetate transmembrane transporter activity"/>
    <property type="evidence" value="ECO:0007669"/>
    <property type="project" value="TreeGrafter"/>
</dbReference>
<keyword evidence="8" id="KW-1185">Reference proteome</keyword>
<dbReference type="InterPro" id="IPR000791">
    <property type="entry name" value="Gpr1/Fun34/SatP-like"/>
</dbReference>
<feature type="transmembrane region" description="Helical" evidence="6">
    <location>
        <begin position="125"/>
        <end position="144"/>
    </location>
</feature>
<keyword evidence="5 6" id="KW-0472">Membrane</keyword>
<feature type="transmembrane region" description="Helical" evidence="6">
    <location>
        <begin position="98"/>
        <end position="119"/>
    </location>
</feature>
<dbReference type="GO" id="GO:0005886">
    <property type="term" value="C:plasma membrane"/>
    <property type="evidence" value="ECO:0007669"/>
    <property type="project" value="TreeGrafter"/>
</dbReference>
<feature type="transmembrane region" description="Helical" evidence="6">
    <location>
        <begin position="30"/>
        <end position="53"/>
    </location>
</feature>
<dbReference type="InterPro" id="IPR051633">
    <property type="entry name" value="AceTr"/>
</dbReference>
<evidence type="ECO:0000313" key="7">
    <source>
        <dbReference type="EMBL" id="MBA8824959.1"/>
    </source>
</evidence>
<gene>
    <name evidence="7" type="ORF">FHX42_002306</name>
</gene>
<evidence type="ECO:0000256" key="5">
    <source>
        <dbReference type="ARBA" id="ARBA00023136"/>
    </source>
</evidence>
<evidence type="ECO:0000313" key="8">
    <source>
        <dbReference type="Proteomes" id="UP000569329"/>
    </source>
</evidence>
<keyword evidence="3 6" id="KW-0812">Transmembrane</keyword>
<keyword evidence="4 6" id="KW-1133">Transmembrane helix</keyword>
<dbReference type="RefSeq" id="WP_182544133.1">
    <property type="nucleotide sequence ID" value="NZ_JACGWZ010000002.1"/>
</dbReference>
<accession>A0A839DW18</accession>
<dbReference type="EMBL" id="JACGWZ010000002">
    <property type="protein sequence ID" value="MBA8824959.1"/>
    <property type="molecule type" value="Genomic_DNA"/>
</dbReference>
<reference evidence="7 8" key="1">
    <citation type="submission" date="2020-07" db="EMBL/GenBank/DDBJ databases">
        <title>Sequencing the genomes of 1000 actinobacteria strains.</title>
        <authorList>
            <person name="Klenk H.-P."/>
        </authorList>
    </citation>
    <scope>NUCLEOTIDE SEQUENCE [LARGE SCALE GENOMIC DNA]</scope>
    <source>
        <strain evidence="7 8">DSM 45975</strain>
    </source>
</reference>
<dbReference type="AlphaFoldDB" id="A0A839DW18"/>
<comment type="subcellular location">
    <subcellularLocation>
        <location evidence="1">Membrane</location>
        <topology evidence="1">Multi-pass membrane protein</topology>
    </subcellularLocation>
</comment>
<dbReference type="PANTHER" id="PTHR31123">
    <property type="entry name" value="ACCUMULATION OF DYADS PROTEIN 2-RELATED"/>
    <property type="match status" value="1"/>
</dbReference>
<comment type="similarity">
    <text evidence="2">Belongs to the acetate uptake transporter (AceTr) (TC 2.A.96) family.</text>
</comment>
<evidence type="ECO:0000256" key="6">
    <source>
        <dbReference type="SAM" id="Phobius"/>
    </source>
</evidence>
<dbReference type="Proteomes" id="UP000569329">
    <property type="component" value="Unassembled WGS sequence"/>
</dbReference>
<dbReference type="Pfam" id="PF01184">
    <property type="entry name" value="Gpr1_Fun34_YaaH"/>
    <property type="match status" value="1"/>
</dbReference>
<protein>
    <submittedName>
        <fullName evidence="7">Uncharacterized protein</fullName>
    </submittedName>
</protein>
<feature type="transmembrane region" description="Helical" evidence="6">
    <location>
        <begin position="185"/>
        <end position="206"/>
    </location>
</feature>
<sequence length="248" mass="25838">MSYTDTGQPQSGGSDYTFWKDHTHISLSPVAAPSILGLFGFAAATFMVAANLAGWYGNPVTTPLILFPFAMAFGGIAQFLAGMWAYRARDAVATAAHGTWGSFWIGYGIYHVFIAVGLLPGPSTSVTAGVAFGFWFAVLAAITWSTAFAAMPDNIVIGTVLLVLAAGSTLLAIGLIAQLSVIETIGAIVLVASACLAWYAATAMMLQASSGRVILPMGKPDKRSNVPGAVPQQRIQYESGDPGLKVGQ</sequence>
<feature type="transmembrane region" description="Helical" evidence="6">
    <location>
        <begin position="156"/>
        <end position="179"/>
    </location>
</feature>
<evidence type="ECO:0000256" key="4">
    <source>
        <dbReference type="ARBA" id="ARBA00022989"/>
    </source>
</evidence>
<proteinExistence type="inferred from homology"/>
<organism evidence="7 8">
    <name type="scientific">Halosaccharopolyspora lacisalsi</name>
    <dbReference type="NCBI Taxonomy" id="1000566"/>
    <lineage>
        <taxon>Bacteria</taxon>
        <taxon>Bacillati</taxon>
        <taxon>Actinomycetota</taxon>
        <taxon>Actinomycetes</taxon>
        <taxon>Pseudonocardiales</taxon>
        <taxon>Pseudonocardiaceae</taxon>
        <taxon>Halosaccharopolyspora</taxon>
    </lineage>
</organism>
<evidence type="ECO:0000256" key="1">
    <source>
        <dbReference type="ARBA" id="ARBA00004141"/>
    </source>
</evidence>
<name>A0A839DW18_9PSEU</name>